<dbReference type="EnsemblPlants" id="AVESA.00010b.r2.2CG0326080.1">
    <property type="protein sequence ID" value="AVESA.00010b.r2.2CG0326080.1.CDS"/>
    <property type="gene ID" value="AVESA.00010b.r2.2CG0326080"/>
</dbReference>
<evidence type="ECO:0000313" key="1">
    <source>
        <dbReference type="EnsemblPlants" id="AVESA.00010b.r2.2CG0326080.1.CDS"/>
    </source>
</evidence>
<protein>
    <submittedName>
        <fullName evidence="1">Uncharacterized protein</fullName>
    </submittedName>
</protein>
<keyword evidence="2" id="KW-1185">Reference proteome</keyword>
<name>A0ACD5UXE6_AVESA</name>
<reference evidence="1" key="2">
    <citation type="submission" date="2025-09" db="UniProtKB">
        <authorList>
            <consortium name="EnsemblPlants"/>
        </authorList>
    </citation>
    <scope>IDENTIFICATION</scope>
</reference>
<organism evidence="1 2">
    <name type="scientific">Avena sativa</name>
    <name type="common">Oat</name>
    <dbReference type="NCBI Taxonomy" id="4498"/>
    <lineage>
        <taxon>Eukaryota</taxon>
        <taxon>Viridiplantae</taxon>
        <taxon>Streptophyta</taxon>
        <taxon>Embryophyta</taxon>
        <taxon>Tracheophyta</taxon>
        <taxon>Spermatophyta</taxon>
        <taxon>Magnoliopsida</taxon>
        <taxon>Liliopsida</taxon>
        <taxon>Poales</taxon>
        <taxon>Poaceae</taxon>
        <taxon>BOP clade</taxon>
        <taxon>Pooideae</taxon>
        <taxon>Poodae</taxon>
        <taxon>Poeae</taxon>
        <taxon>Poeae Chloroplast Group 1 (Aveneae type)</taxon>
        <taxon>Aveninae</taxon>
        <taxon>Avena</taxon>
    </lineage>
</organism>
<dbReference type="Proteomes" id="UP001732700">
    <property type="component" value="Chromosome 2C"/>
</dbReference>
<accession>A0ACD5UXE6</accession>
<proteinExistence type="predicted"/>
<evidence type="ECO:0000313" key="2">
    <source>
        <dbReference type="Proteomes" id="UP001732700"/>
    </source>
</evidence>
<reference evidence="1" key="1">
    <citation type="submission" date="2021-05" db="EMBL/GenBank/DDBJ databases">
        <authorList>
            <person name="Scholz U."/>
            <person name="Mascher M."/>
            <person name="Fiebig A."/>
        </authorList>
    </citation>
    <scope>NUCLEOTIDE SEQUENCE [LARGE SCALE GENOMIC DNA]</scope>
</reference>
<sequence>MNDCTGGKPRWKRTKVNVDDHIIVPRVDATSAAADPEKAVEDYMAALTMVPMDRRRPLWEFHILDFPTSKAASTMVLRVHHSIGDGMSFMTLFVASSSSTADPSRQAAMPPPPKRTGAIYQRRPRPPVSSGKALLGWFFSYLVLAWHTLVDSVLLLATILFLSDPRTLFMRVGSSRKAHRGKRFVHRSLRLDDVKLIKTVINCTINDVLVGVTSAALSQYYFRNSGDIKTKKICLRSFLLVNTRPASNRQPYVTKVETGNRFSSLICPFHIGVHDDLLEHVRKAKRVMDRKKSSLEVMLIQVFGDFFVKYLSVKVYFLLAQLYSLYPKLLCLLALAEVTLRNF</sequence>